<dbReference type="PANTHER" id="PTHR24058">
    <property type="entry name" value="DUAL SPECIFICITY PROTEIN KINASE"/>
    <property type="match status" value="1"/>
</dbReference>
<dbReference type="Pfam" id="PF00069">
    <property type="entry name" value="Pkinase"/>
    <property type="match status" value="1"/>
</dbReference>
<keyword evidence="1" id="KW-0723">Serine/threonine-protein kinase</keyword>
<dbReference type="GeneTree" id="ENSGT00940000155356"/>
<dbReference type="Ensembl" id="ENSLCAT00010025458.1">
    <property type="protein sequence ID" value="ENSLCAP00010024915.1"/>
    <property type="gene ID" value="ENSLCAG00010011646.1"/>
</dbReference>
<dbReference type="AlphaFoldDB" id="A0A4W6DI68"/>
<dbReference type="PROSITE" id="PS00108">
    <property type="entry name" value="PROTEIN_KINASE_ST"/>
    <property type="match status" value="1"/>
</dbReference>
<dbReference type="InterPro" id="IPR000719">
    <property type="entry name" value="Prot_kinase_dom"/>
</dbReference>
<keyword evidence="5" id="KW-0067">ATP-binding</keyword>
<protein>
    <recommendedName>
        <fullName evidence="6">Protein kinase domain-containing protein</fullName>
    </recommendedName>
</protein>
<dbReference type="GO" id="GO:0045944">
    <property type="term" value="P:positive regulation of transcription by RNA polymerase II"/>
    <property type="evidence" value="ECO:0007669"/>
    <property type="project" value="TreeGrafter"/>
</dbReference>
<proteinExistence type="predicted"/>
<keyword evidence="3" id="KW-0547">Nucleotide-binding</keyword>
<dbReference type="GO" id="GO:0007224">
    <property type="term" value="P:smoothened signaling pathway"/>
    <property type="evidence" value="ECO:0007669"/>
    <property type="project" value="TreeGrafter"/>
</dbReference>
<dbReference type="GO" id="GO:0042771">
    <property type="term" value="P:intrinsic apoptotic signaling pathway in response to DNA damage by p53 class mediator"/>
    <property type="evidence" value="ECO:0007669"/>
    <property type="project" value="TreeGrafter"/>
</dbReference>
<accession>A0A4W6DI68</accession>
<evidence type="ECO:0000313" key="8">
    <source>
        <dbReference type="Proteomes" id="UP000314980"/>
    </source>
</evidence>
<reference evidence="8" key="1">
    <citation type="submission" date="2015-09" db="EMBL/GenBank/DDBJ databases">
        <authorList>
            <person name="Sai Rama Sridatta P."/>
        </authorList>
    </citation>
    <scope>NUCLEOTIDE SEQUENCE [LARGE SCALE GENOMIC DNA]</scope>
</reference>
<dbReference type="GO" id="GO:0004713">
    <property type="term" value="F:protein tyrosine kinase activity"/>
    <property type="evidence" value="ECO:0007669"/>
    <property type="project" value="TreeGrafter"/>
</dbReference>
<reference evidence="7" key="2">
    <citation type="submission" date="2025-08" db="UniProtKB">
        <authorList>
            <consortium name="Ensembl"/>
        </authorList>
    </citation>
    <scope>IDENTIFICATION</scope>
</reference>
<keyword evidence="2" id="KW-0808">Transferase</keyword>
<evidence type="ECO:0000256" key="4">
    <source>
        <dbReference type="ARBA" id="ARBA00022777"/>
    </source>
</evidence>
<name>A0A4W6DI68_LATCA</name>
<dbReference type="SUPFAM" id="SSF56112">
    <property type="entry name" value="Protein kinase-like (PK-like)"/>
    <property type="match status" value="1"/>
</dbReference>
<evidence type="ECO:0000313" key="7">
    <source>
        <dbReference type="Ensembl" id="ENSLCAP00010024915.1"/>
    </source>
</evidence>
<dbReference type="Proteomes" id="UP000314980">
    <property type="component" value="Unassembled WGS sequence"/>
</dbReference>
<dbReference type="GO" id="GO:0005737">
    <property type="term" value="C:cytoplasm"/>
    <property type="evidence" value="ECO:0007669"/>
    <property type="project" value="TreeGrafter"/>
</dbReference>
<dbReference type="InterPro" id="IPR008271">
    <property type="entry name" value="Ser/Thr_kinase_AS"/>
</dbReference>
<evidence type="ECO:0000256" key="5">
    <source>
        <dbReference type="ARBA" id="ARBA00022840"/>
    </source>
</evidence>
<feature type="domain" description="Protein kinase" evidence="6">
    <location>
        <begin position="1"/>
        <end position="215"/>
    </location>
</feature>
<dbReference type="Gene3D" id="3.30.200.20">
    <property type="entry name" value="Phosphorylase Kinase, domain 1"/>
    <property type="match status" value="1"/>
</dbReference>
<dbReference type="GO" id="GO:0046332">
    <property type="term" value="F:SMAD binding"/>
    <property type="evidence" value="ECO:0007669"/>
    <property type="project" value="TreeGrafter"/>
</dbReference>
<reference evidence="7" key="3">
    <citation type="submission" date="2025-09" db="UniProtKB">
        <authorList>
            <consortium name="Ensembl"/>
        </authorList>
    </citation>
    <scope>IDENTIFICATION</scope>
</reference>
<evidence type="ECO:0000259" key="6">
    <source>
        <dbReference type="PROSITE" id="PS50011"/>
    </source>
</evidence>
<keyword evidence="8" id="KW-1185">Reference proteome</keyword>
<evidence type="ECO:0000256" key="2">
    <source>
        <dbReference type="ARBA" id="ARBA00022679"/>
    </source>
</evidence>
<evidence type="ECO:0000256" key="3">
    <source>
        <dbReference type="ARBA" id="ARBA00022741"/>
    </source>
</evidence>
<keyword evidence="4" id="KW-0418">Kinase</keyword>
<dbReference type="InterPro" id="IPR050494">
    <property type="entry name" value="Ser_Thr_dual-spec_kinase"/>
</dbReference>
<sequence>EKNFRHINKLWGEGCFGQVAKCFNLQTEEMVAIKIHKHNNNKSIQNEVEIKMVSLNLSQIRPIIHQLLVAFSALKDMGIMYTDLKPDNVMLVNHEDQPFKIKLIDFGLAIPAHQAEVAVDMWGMDCDYHWVKAILHMLGQTPVEYEIVTGVRPKVSQRFFDMAQNLEDAVRRCPSKRDPIEYEDRMAFLSLLKQCLQVDAEQRISPREALKHTYVTMAHLGNRTSSYVDTAGILMAVSPGRFGWI</sequence>
<dbReference type="GO" id="GO:0004674">
    <property type="term" value="F:protein serine/threonine kinase activity"/>
    <property type="evidence" value="ECO:0007669"/>
    <property type="project" value="UniProtKB-KW"/>
</dbReference>
<dbReference type="PROSITE" id="PS50011">
    <property type="entry name" value="PROTEIN_KINASE_DOM"/>
    <property type="match status" value="1"/>
</dbReference>
<evidence type="ECO:0000256" key="1">
    <source>
        <dbReference type="ARBA" id="ARBA00022527"/>
    </source>
</evidence>
<dbReference type="GO" id="GO:0003713">
    <property type="term" value="F:transcription coactivator activity"/>
    <property type="evidence" value="ECO:0007669"/>
    <property type="project" value="TreeGrafter"/>
</dbReference>
<organism evidence="7 8">
    <name type="scientific">Lates calcarifer</name>
    <name type="common">Barramundi</name>
    <name type="synonym">Holocentrus calcarifer</name>
    <dbReference type="NCBI Taxonomy" id="8187"/>
    <lineage>
        <taxon>Eukaryota</taxon>
        <taxon>Metazoa</taxon>
        <taxon>Chordata</taxon>
        <taxon>Craniata</taxon>
        <taxon>Vertebrata</taxon>
        <taxon>Euteleostomi</taxon>
        <taxon>Actinopterygii</taxon>
        <taxon>Neopterygii</taxon>
        <taxon>Teleostei</taxon>
        <taxon>Neoteleostei</taxon>
        <taxon>Acanthomorphata</taxon>
        <taxon>Carangaria</taxon>
        <taxon>Carangaria incertae sedis</taxon>
        <taxon>Centropomidae</taxon>
        <taxon>Lates</taxon>
    </lineage>
</organism>
<dbReference type="GO" id="GO:0016605">
    <property type="term" value="C:PML body"/>
    <property type="evidence" value="ECO:0007669"/>
    <property type="project" value="TreeGrafter"/>
</dbReference>
<dbReference type="PANTHER" id="PTHR24058:SF53">
    <property type="entry name" value="HOMEODOMAIN-INTERACTING PROTEIN KINASE 2"/>
    <property type="match status" value="1"/>
</dbReference>
<dbReference type="Gene3D" id="1.10.510.10">
    <property type="entry name" value="Transferase(Phosphotransferase) domain 1"/>
    <property type="match status" value="2"/>
</dbReference>
<dbReference type="GO" id="GO:0005524">
    <property type="term" value="F:ATP binding"/>
    <property type="evidence" value="ECO:0007669"/>
    <property type="project" value="UniProtKB-KW"/>
</dbReference>
<dbReference type="InterPro" id="IPR011009">
    <property type="entry name" value="Kinase-like_dom_sf"/>
</dbReference>
<dbReference type="SMART" id="SM00220">
    <property type="entry name" value="S_TKc"/>
    <property type="match status" value="1"/>
</dbReference>
<dbReference type="GO" id="GO:0003714">
    <property type="term" value="F:transcription corepressor activity"/>
    <property type="evidence" value="ECO:0007669"/>
    <property type="project" value="TreeGrafter"/>
</dbReference>